<dbReference type="FunFam" id="3.30.420.10:FF:000032">
    <property type="entry name" value="Retrovirus-related Pol polyprotein from transposon 297-like Protein"/>
    <property type="match status" value="1"/>
</dbReference>
<dbReference type="InterPro" id="IPR041577">
    <property type="entry name" value="RT_RNaseH_2"/>
</dbReference>
<dbReference type="InterPro" id="IPR050951">
    <property type="entry name" value="Retrovirus_Pol_polyprotein"/>
</dbReference>
<dbReference type="Gene3D" id="3.10.20.370">
    <property type="match status" value="1"/>
</dbReference>
<dbReference type="Gene3D" id="3.10.10.10">
    <property type="entry name" value="HIV Type 1 Reverse Transcriptase, subunit A, domain 1"/>
    <property type="match status" value="1"/>
</dbReference>
<evidence type="ECO:0000256" key="8">
    <source>
        <dbReference type="SAM" id="MobiDB-lite"/>
    </source>
</evidence>
<dbReference type="Proteomes" id="UP000887578">
    <property type="component" value="Unplaced"/>
</dbReference>
<dbReference type="Pfam" id="PF00078">
    <property type="entry name" value="RVT_1"/>
    <property type="match status" value="1"/>
</dbReference>
<dbReference type="SUPFAM" id="SSF56672">
    <property type="entry name" value="DNA/RNA polymerases"/>
    <property type="match status" value="1"/>
</dbReference>
<dbReference type="Gene3D" id="1.10.340.70">
    <property type="match status" value="1"/>
</dbReference>
<dbReference type="FunFam" id="3.10.20.370:FF:000001">
    <property type="entry name" value="Retrovirus-related Pol polyprotein from transposon 17.6-like protein"/>
    <property type="match status" value="1"/>
</dbReference>
<evidence type="ECO:0000256" key="3">
    <source>
        <dbReference type="ARBA" id="ARBA00022695"/>
    </source>
</evidence>
<evidence type="ECO:0000256" key="6">
    <source>
        <dbReference type="ARBA" id="ARBA00022918"/>
    </source>
</evidence>
<dbReference type="Gene3D" id="3.30.70.270">
    <property type="match status" value="2"/>
</dbReference>
<evidence type="ECO:0000313" key="12">
    <source>
        <dbReference type="Proteomes" id="UP000887578"/>
    </source>
</evidence>
<dbReference type="InterPro" id="IPR043502">
    <property type="entry name" value="DNA/RNA_pol_sf"/>
</dbReference>
<protein>
    <recommendedName>
        <fullName evidence="1">RNA-directed DNA polymerase</fullName>
        <ecNumber evidence="1">2.7.7.49</ecNumber>
    </recommendedName>
</protein>
<evidence type="ECO:0000259" key="10">
    <source>
        <dbReference type="PROSITE" id="PS50878"/>
    </source>
</evidence>
<dbReference type="WBParaSite" id="PDA_v2.g22758.t1">
    <property type="protein sequence ID" value="PDA_v2.g22758.t1"/>
    <property type="gene ID" value="PDA_v2.g22758"/>
</dbReference>
<accession>A0A914PVH5</accession>
<dbReference type="CDD" id="cd09274">
    <property type="entry name" value="RNase_HI_RT_Ty3"/>
    <property type="match status" value="1"/>
</dbReference>
<dbReference type="Pfam" id="PF17919">
    <property type="entry name" value="RT_RNaseH_2"/>
    <property type="match status" value="1"/>
</dbReference>
<keyword evidence="4" id="KW-0540">Nuclease</keyword>
<evidence type="ECO:0000256" key="4">
    <source>
        <dbReference type="ARBA" id="ARBA00022722"/>
    </source>
</evidence>
<feature type="domain" description="Integrase catalytic" evidence="11">
    <location>
        <begin position="1802"/>
        <end position="1961"/>
    </location>
</feature>
<evidence type="ECO:0000313" key="13">
    <source>
        <dbReference type="WBParaSite" id="PDA_v2.g22758.t1"/>
    </source>
</evidence>
<dbReference type="PANTHER" id="PTHR37984">
    <property type="entry name" value="PROTEIN CBG26694"/>
    <property type="match status" value="1"/>
</dbReference>
<proteinExistence type="predicted"/>
<reference evidence="13" key="1">
    <citation type="submission" date="2022-11" db="UniProtKB">
        <authorList>
            <consortium name="WormBaseParasite"/>
        </authorList>
    </citation>
    <scope>IDENTIFICATION</scope>
</reference>
<dbReference type="GO" id="GO:0003676">
    <property type="term" value="F:nucleic acid binding"/>
    <property type="evidence" value="ECO:0007669"/>
    <property type="project" value="InterPro"/>
</dbReference>
<dbReference type="Pfam" id="PF24664">
    <property type="entry name" value="Monjiviricetes_fusion"/>
    <property type="match status" value="1"/>
</dbReference>
<dbReference type="PROSITE" id="PS50878">
    <property type="entry name" value="RT_POL"/>
    <property type="match status" value="1"/>
</dbReference>
<dbReference type="FunFam" id="1.10.340.70:FF:000001">
    <property type="entry name" value="Retrovirus-related Pol polyprotein from transposon gypsy-like Protein"/>
    <property type="match status" value="1"/>
</dbReference>
<feature type="domain" description="Reverse transcriptase" evidence="10">
    <location>
        <begin position="1255"/>
        <end position="1433"/>
    </location>
</feature>
<dbReference type="SUPFAM" id="SSF161008">
    <property type="entry name" value="Viral glycoprotein ectodomain-like"/>
    <property type="match status" value="1"/>
</dbReference>
<dbReference type="InterPro" id="IPR041588">
    <property type="entry name" value="Integrase_H2C2"/>
</dbReference>
<dbReference type="InterPro" id="IPR012337">
    <property type="entry name" value="RNaseH-like_sf"/>
</dbReference>
<evidence type="ECO:0000256" key="1">
    <source>
        <dbReference type="ARBA" id="ARBA00012493"/>
    </source>
</evidence>
<keyword evidence="5" id="KW-0255">Endonuclease</keyword>
<dbReference type="GO" id="GO:0004519">
    <property type="term" value="F:endonuclease activity"/>
    <property type="evidence" value="ECO:0007669"/>
    <property type="project" value="UniProtKB-KW"/>
</dbReference>
<feature type="compositionally biased region" description="Polar residues" evidence="8">
    <location>
        <begin position="474"/>
        <end position="486"/>
    </location>
</feature>
<organism evidence="12 13">
    <name type="scientific">Panagrolaimus davidi</name>
    <dbReference type="NCBI Taxonomy" id="227884"/>
    <lineage>
        <taxon>Eukaryota</taxon>
        <taxon>Metazoa</taxon>
        <taxon>Ecdysozoa</taxon>
        <taxon>Nematoda</taxon>
        <taxon>Chromadorea</taxon>
        <taxon>Rhabditida</taxon>
        <taxon>Tylenchina</taxon>
        <taxon>Panagrolaimomorpha</taxon>
        <taxon>Panagrolaimoidea</taxon>
        <taxon>Panagrolaimidae</taxon>
        <taxon>Panagrolaimus</taxon>
    </lineage>
</organism>
<dbReference type="CDD" id="cd01647">
    <property type="entry name" value="RT_LTR"/>
    <property type="match status" value="1"/>
</dbReference>
<name>A0A914PVH5_9BILA</name>
<keyword evidence="5" id="KW-0378">Hydrolase</keyword>
<dbReference type="Pfam" id="PF13975">
    <property type="entry name" value="gag-asp_proteas"/>
    <property type="match status" value="1"/>
</dbReference>
<keyword evidence="12" id="KW-1185">Reference proteome</keyword>
<dbReference type="InterPro" id="IPR021109">
    <property type="entry name" value="Peptidase_aspartic_dom_sf"/>
</dbReference>
<evidence type="ECO:0000256" key="9">
    <source>
        <dbReference type="SAM" id="Phobius"/>
    </source>
</evidence>
<dbReference type="Pfam" id="PF00665">
    <property type="entry name" value="rve"/>
    <property type="match status" value="1"/>
</dbReference>
<dbReference type="InterPro" id="IPR036397">
    <property type="entry name" value="RNaseH_sf"/>
</dbReference>
<dbReference type="GO" id="GO:0042575">
    <property type="term" value="C:DNA polymerase complex"/>
    <property type="evidence" value="ECO:0007669"/>
    <property type="project" value="UniProtKB-ARBA"/>
</dbReference>
<feature type="region of interest" description="Disordered" evidence="8">
    <location>
        <begin position="266"/>
        <end position="503"/>
    </location>
</feature>
<dbReference type="GO" id="GO:0015074">
    <property type="term" value="P:DNA integration"/>
    <property type="evidence" value="ECO:0007669"/>
    <property type="project" value="InterPro"/>
</dbReference>
<dbReference type="InterPro" id="IPR000477">
    <property type="entry name" value="RT_dom"/>
</dbReference>
<dbReference type="SUPFAM" id="SSF53098">
    <property type="entry name" value="Ribonuclease H-like"/>
    <property type="match status" value="1"/>
</dbReference>
<keyword evidence="9" id="KW-1133">Transmembrane helix</keyword>
<dbReference type="SUPFAM" id="SSF50630">
    <property type="entry name" value="Acid proteases"/>
    <property type="match status" value="1"/>
</dbReference>
<feature type="compositionally biased region" description="Basic and acidic residues" evidence="8">
    <location>
        <begin position="287"/>
        <end position="297"/>
    </location>
</feature>
<feature type="transmembrane region" description="Helical" evidence="9">
    <location>
        <begin position="835"/>
        <end position="860"/>
    </location>
</feature>
<dbReference type="CDD" id="cd00303">
    <property type="entry name" value="retropepsin_like"/>
    <property type="match status" value="1"/>
</dbReference>
<dbReference type="InterPro" id="IPR001584">
    <property type="entry name" value="Integrase_cat-core"/>
</dbReference>
<dbReference type="PROSITE" id="PS50994">
    <property type="entry name" value="INTEGRASE"/>
    <property type="match status" value="1"/>
</dbReference>
<dbReference type="Pfam" id="PF17921">
    <property type="entry name" value="Integrase_H2C2"/>
    <property type="match status" value="1"/>
</dbReference>
<evidence type="ECO:0000256" key="5">
    <source>
        <dbReference type="ARBA" id="ARBA00022759"/>
    </source>
</evidence>
<keyword evidence="9" id="KW-0812">Transmembrane</keyword>
<dbReference type="GO" id="GO:0003964">
    <property type="term" value="F:RNA-directed DNA polymerase activity"/>
    <property type="evidence" value="ECO:0007669"/>
    <property type="project" value="UniProtKB-KW"/>
</dbReference>
<keyword evidence="7" id="KW-0511">Multifunctional enzyme</keyword>
<evidence type="ECO:0000259" key="11">
    <source>
        <dbReference type="PROSITE" id="PS50994"/>
    </source>
</evidence>
<evidence type="ECO:0000256" key="2">
    <source>
        <dbReference type="ARBA" id="ARBA00022679"/>
    </source>
</evidence>
<dbReference type="PANTHER" id="PTHR37984:SF5">
    <property type="entry name" value="PROTEIN NYNRIN-LIKE"/>
    <property type="match status" value="1"/>
</dbReference>
<dbReference type="Gene3D" id="2.40.70.10">
    <property type="entry name" value="Acid Proteases"/>
    <property type="match status" value="1"/>
</dbReference>
<dbReference type="EC" id="2.7.7.49" evidence="1"/>
<evidence type="ECO:0000256" key="7">
    <source>
        <dbReference type="ARBA" id="ARBA00023268"/>
    </source>
</evidence>
<dbReference type="FunFam" id="3.30.70.270:FF:000020">
    <property type="entry name" value="Transposon Tf2-6 polyprotein-like Protein"/>
    <property type="match status" value="1"/>
</dbReference>
<dbReference type="Gene3D" id="3.30.420.10">
    <property type="entry name" value="Ribonuclease H-like superfamily/Ribonuclease H"/>
    <property type="match status" value="1"/>
</dbReference>
<sequence>MAICALIFVPMVQAIEDLESLPMLKTCLPEHSGKTFFIERPQHRQCDITAKFVNRGTAKIFVPNTTPLVLNIQECYAIKFETDIVKMFGLTFSEKNLTVAFVKLSAKDCNRMYEDHEIHGFTLKNYGYGKYQTTNKAKSNHSFGRQVDTVTNYFLHTAAVAIIDNGALMETPLADMRKCVATENFCQVGNKTLVWNYPKTPPCPYLEVGIFPAMEDAVYKVIVPELQAVFTPLGKPIPENAQKCVPAGATLMANDVILEFESANSTVKTRVKRQKKSQRVPSNEEDGGPRKSVRTDQSDSTTTSTTPPTTTETTESTTTTSTVPTSTSAASTTTSTDKTKSTNPTKPKQTISSSTSTATTKPAKTTSTSTTTTTTKPAETTSTSTTTKTTTTEMAQTTSTTTTTTTAEPTTPASSSTTSTTTTPIPTTETTTTTTTTPQSTSSTTSTSTTSTVSVASDATTESPTTPVPKKSQKVNSDDATVNKSQQAEKHEDTTTAIPQQQFPLFPHVLEKLRNRTRRDNFSNPTSIQQVQFNAVIKLFHKYGLKLTLESLPIAQAMISATGEDFDITGIEHAEKDQQVNNAFNTRIMYALYLEQQRNDIDFHMLFKQICLMTNKDVDTVLALYEIDPTAATRKWLQNNGVTAKFQGDVIQVTACRKIQPDYIHWDGQKDGTCYKYPPVVVKGYNYFYNYERQEITRESEKVNCENRPKMIRKTKDGKYVYNKQEIEVIKNDETPLTFTGAELKEQLTAENFFQSDMNKVLTRTSLLQRYLNRMNDIVIMEPEPTNQTDSIWDAVIALGAMSDVIGEAADKFMETYDGFVLDPIGYIKRLFLKYYPIALTIILGIIFVMILSITHPFWIPLLLLCTRKMGNVVKFRRRKRSTSQKVLALRGENIPLRAPMIHDFVPPVFSVKTDNKAPEPVIMIEINGKPVQAIIDTGSTITYCAHSIAQELQLKMRPPKIPAARTVNNETFPFNGEATIQMKIGNSNKNVTILSSEDANCPSECLIGTDVLRHFPPLTLDFKNNRVTCNATTLPTMAYVTSPSVISNYDIVATEDVELQPRSETVFTARILEAQKGETFITLHTNERLPTETKMAKSVVVTQKQAQIPVRFINAGNAKILIRKNQKCGRAEKLDLESTVIKQVYQVKPSTYIPPEVDVAEKLLPNPNEPKTTDDLKFNLDDAFLSPEAKIKLLKVLKSHPKAFVGPDGVIGHYNGPIKHRIDLIPGAQPIRRRPYPIPLAQQQIVKQMIDEMLKQKIIQPSTSPFASPIILVKKQDGTTRLAVDYRALNNITLKSNYVLPKVTDIVNLVGGKKLFSVWDFASGFWQVDVEPSHRERTAFTCFLGLFEFIRLPFGLCGAPFEFQRIMESFKRLISSAFFIYIDDVILASNSEEEHIRDIDQFLSVIEASGMKLKASKCHIAQRQIKYLGYIISEEGIKPDPKSVEAIKTLSQPKTLTALRSLLGALSYWRKFIVGFAKIAEPLYELTKKDASVSSWNKKHDEALQTLKEKLMSAPVLAAPRLNCPYIIETDASAHAISAVLLQEHEDGEHPIAFASRTLNKHERNYNALETEALAICYSIEQFKCYLEGAGRSLLRTDNAALTSLLRKKDLTGRLARYQLTIQDADINIVHRPGRSNHYCDHSSRFFQPEVPQVSAVIPTPTVDKDKIQQAQAEDREVQMLKAAKLGTMPTDEAEKRKAKLYLPKIKVEGDLLFFVGKSRRQKKIWIPVKLRHEIFLDFHGNPLQGAHLGVDRTINLLKPRAYWPSMPRDVAQFIAQCPTCQKLKVQAGDRKTPESISLEPATRPFERCHTDICGPFPTSERNNRYILATTDAFSKWLICTAMPNQTAESVTKAFLDDVIAKHGIPERLISDNGKQFVGKIFKDMLNWANVKHRTITPYNPQANGAIERMNRTVEVMLTAFVNEAGTDWDQYLQLVVFSYNNSCHEVTKLTPFQLLYLRSPKLPSDITLDHFTTSEVDIYGTIFMERTAVAAKAAWKLVNEKLNANARQQASKTDRIRKAAPRDFQPGDLVLKIQDYVPGGANKFSHKWIGPFKIVAIRRLNVQIETSPNQTIWTHKNKLKLYR</sequence>
<keyword evidence="6" id="KW-0695">RNA-directed DNA polymerase</keyword>
<dbReference type="Gene3D" id="1.20.5.1890">
    <property type="match status" value="1"/>
</dbReference>
<feature type="compositionally biased region" description="Basic residues" evidence="8">
    <location>
        <begin position="269"/>
        <end position="278"/>
    </location>
</feature>
<keyword evidence="3" id="KW-0548">Nucleotidyltransferase</keyword>
<keyword evidence="9" id="KW-0472">Membrane</keyword>
<keyword evidence="2" id="KW-0808">Transferase</keyword>
<dbReference type="InterPro" id="IPR043128">
    <property type="entry name" value="Rev_trsase/Diguanyl_cyclase"/>
</dbReference>
<feature type="compositionally biased region" description="Low complexity" evidence="8">
    <location>
        <begin position="298"/>
        <end position="463"/>
    </location>
</feature>